<keyword evidence="5" id="KW-0472">Membrane</keyword>
<protein>
    <recommendedName>
        <fullName evidence="6">HVA22-like protein</fullName>
    </recommendedName>
</protein>
<evidence type="ECO:0000313" key="9">
    <source>
        <dbReference type="Proteomes" id="UP000815325"/>
    </source>
</evidence>
<evidence type="ECO:0000256" key="2">
    <source>
        <dbReference type="ARBA" id="ARBA00008573"/>
    </source>
</evidence>
<keyword evidence="9" id="KW-1185">Reference proteome</keyword>
<comment type="similarity">
    <text evidence="2 6">Belongs to the DP1 family.</text>
</comment>
<comment type="caution">
    <text evidence="8">The sequence shown here is derived from an EMBL/GenBank/DDBJ whole genome shotgun (WGS) entry which is preliminary data.</text>
</comment>
<evidence type="ECO:0000256" key="1">
    <source>
        <dbReference type="ARBA" id="ARBA00004141"/>
    </source>
</evidence>
<accession>A0ABQ7G050</accession>
<gene>
    <name evidence="8" type="ORF">DUNSADRAFT_18437</name>
</gene>
<name>A0ABQ7G050_DUNSA</name>
<dbReference type="EMBL" id="MU070386">
    <property type="protein sequence ID" value="KAF5827977.1"/>
    <property type="molecule type" value="Genomic_DNA"/>
</dbReference>
<reference evidence="8" key="1">
    <citation type="submission" date="2017-08" db="EMBL/GenBank/DDBJ databases">
        <authorList>
            <person name="Polle J.E."/>
            <person name="Barry K."/>
            <person name="Cushman J."/>
            <person name="Schmutz J."/>
            <person name="Tran D."/>
            <person name="Hathwaick L.T."/>
            <person name="Yim W.C."/>
            <person name="Jenkins J."/>
            <person name="Mckie-Krisberg Z.M."/>
            <person name="Prochnik S."/>
            <person name="Lindquist E."/>
            <person name="Dockter R.B."/>
            <person name="Adam C."/>
            <person name="Molina H."/>
            <person name="Bunkerborg J."/>
            <person name="Jin E."/>
            <person name="Buchheim M."/>
            <person name="Magnuson J."/>
        </authorList>
    </citation>
    <scope>NUCLEOTIDE SEQUENCE</scope>
    <source>
        <strain evidence="8">CCAP 19/18</strain>
    </source>
</reference>
<feature type="region of interest" description="Disordered" evidence="7">
    <location>
        <begin position="114"/>
        <end position="169"/>
    </location>
</feature>
<dbReference type="PANTHER" id="PTHR12300:SF161">
    <property type="entry name" value="RECEPTOR EXPRESSION-ENHANCING PROTEIN"/>
    <property type="match status" value="1"/>
</dbReference>
<keyword evidence="3" id="KW-0812">Transmembrane</keyword>
<dbReference type="Pfam" id="PF03134">
    <property type="entry name" value="TB2_DP1_HVA22"/>
    <property type="match status" value="1"/>
</dbReference>
<evidence type="ECO:0000256" key="3">
    <source>
        <dbReference type="ARBA" id="ARBA00022692"/>
    </source>
</evidence>
<evidence type="ECO:0000256" key="4">
    <source>
        <dbReference type="ARBA" id="ARBA00022989"/>
    </source>
</evidence>
<evidence type="ECO:0000256" key="5">
    <source>
        <dbReference type="ARBA" id="ARBA00023136"/>
    </source>
</evidence>
<proteinExistence type="inferred from homology"/>
<dbReference type="Proteomes" id="UP000815325">
    <property type="component" value="Unassembled WGS sequence"/>
</dbReference>
<evidence type="ECO:0000256" key="6">
    <source>
        <dbReference type="RuleBase" id="RU362006"/>
    </source>
</evidence>
<dbReference type="InterPro" id="IPR004345">
    <property type="entry name" value="TB2_DP1_HVA22"/>
</dbReference>
<organism evidence="8 9">
    <name type="scientific">Dunaliella salina</name>
    <name type="common">Green alga</name>
    <name type="synonym">Protococcus salinus</name>
    <dbReference type="NCBI Taxonomy" id="3046"/>
    <lineage>
        <taxon>Eukaryota</taxon>
        <taxon>Viridiplantae</taxon>
        <taxon>Chlorophyta</taxon>
        <taxon>core chlorophytes</taxon>
        <taxon>Chlorophyceae</taxon>
        <taxon>CS clade</taxon>
        <taxon>Chlamydomonadales</taxon>
        <taxon>Dunaliellaceae</taxon>
        <taxon>Dunaliella</taxon>
    </lineage>
</organism>
<evidence type="ECO:0000313" key="8">
    <source>
        <dbReference type="EMBL" id="KAF5827977.1"/>
    </source>
</evidence>
<evidence type="ECO:0000256" key="7">
    <source>
        <dbReference type="SAM" id="MobiDB-lite"/>
    </source>
</evidence>
<comment type="subcellular location">
    <subcellularLocation>
        <location evidence="1 6">Membrane</location>
        <topology evidence="1 6">Multi-pass membrane protein</topology>
    </subcellularLocation>
</comment>
<sequence length="169" mass="18971">MSFAALTLAEAVAGPSVTRQRFYHHLKLAFLLWLQLPKTQGARQLYQHVRPALLRRMPKIDHCLEVAHQHMVHAATSFYATYKTPIDQATHLVLIFVDRVGDFLKWWMSEDGDNEGAGGQSSPGLEWPSGVGRATVPDTVPHTQVTEERQPHRTDSGESFGWIDANQTS</sequence>
<keyword evidence="4" id="KW-1133">Transmembrane helix</keyword>
<dbReference type="PANTHER" id="PTHR12300">
    <property type="entry name" value="HVA22-LIKE PROTEINS"/>
    <property type="match status" value="1"/>
</dbReference>
<feature type="compositionally biased region" description="Basic and acidic residues" evidence="7">
    <location>
        <begin position="145"/>
        <end position="156"/>
    </location>
</feature>